<sequence length="44" mass="5089">MNGWRWLKGYLRAFSGASVTKKAIAIYVGVVLLPGCLLFYLYYW</sequence>
<organism evidence="2 3">
    <name type="scientific">Paenibacillus mendelii</name>
    <dbReference type="NCBI Taxonomy" id="206163"/>
    <lineage>
        <taxon>Bacteria</taxon>
        <taxon>Bacillati</taxon>
        <taxon>Bacillota</taxon>
        <taxon>Bacilli</taxon>
        <taxon>Bacillales</taxon>
        <taxon>Paenibacillaceae</taxon>
        <taxon>Paenibacillus</taxon>
    </lineage>
</organism>
<evidence type="ECO:0000256" key="1">
    <source>
        <dbReference type="SAM" id="Phobius"/>
    </source>
</evidence>
<evidence type="ECO:0000313" key="3">
    <source>
        <dbReference type="Proteomes" id="UP001589818"/>
    </source>
</evidence>
<proteinExistence type="predicted"/>
<dbReference type="RefSeq" id="WP_256555626.1">
    <property type="nucleotide sequence ID" value="NZ_JANHOF010000021.1"/>
</dbReference>
<name>A0ABV6JE28_9BACL</name>
<dbReference type="EMBL" id="JBHLVF010000040">
    <property type="protein sequence ID" value="MFC0394178.1"/>
    <property type="molecule type" value="Genomic_DNA"/>
</dbReference>
<gene>
    <name evidence="2" type="ORF">ACFFJ8_22775</name>
</gene>
<comment type="caution">
    <text evidence="2">The sequence shown here is derived from an EMBL/GenBank/DDBJ whole genome shotgun (WGS) entry which is preliminary data.</text>
</comment>
<keyword evidence="1" id="KW-0812">Transmembrane</keyword>
<evidence type="ECO:0000313" key="2">
    <source>
        <dbReference type="EMBL" id="MFC0394178.1"/>
    </source>
</evidence>
<keyword evidence="3" id="KW-1185">Reference proteome</keyword>
<protein>
    <submittedName>
        <fullName evidence="2">Uncharacterized protein</fullName>
    </submittedName>
</protein>
<feature type="transmembrane region" description="Helical" evidence="1">
    <location>
        <begin position="24"/>
        <end position="43"/>
    </location>
</feature>
<keyword evidence="1" id="KW-0472">Membrane</keyword>
<keyword evidence="1" id="KW-1133">Transmembrane helix</keyword>
<accession>A0ABV6JE28</accession>
<reference evidence="2 3" key="1">
    <citation type="submission" date="2024-09" db="EMBL/GenBank/DDBJ databases">
        <authorList>
            <person name="Sun Q."/>
            <person name="Mori K."/>
        </authorList>
    </citation>
    <scope>NUCLEOTIDE SEQUENCE [LARGE SCALE GENOMIC DNA]</scope>
    <source>
        <strain evidence="2 3">CCM 4839</strain>
    </source>
</reference>
<dbReference type="Proteomes" id="UP001589818">
    <property type="component" value="Unassembled WGS sequence"/>
</dbReference>